<dbReference type="InterPro" id="IPR018511">
    <property type="entry name" value="Hemolysin-typ_Ca-bd_CS"/>
</dbReference>
<gene>
    <name evidence="5" type="ORF">K9B37_04580</name>
</gene>
<dbReference type="Gene3D" id="2.150.10.10">
    <property type="entry name" value="Serralysin-like metalloprotease, C-terminal"/>
    <property type="match status" value="7"/>
</dbReference>
<dbReference type="InterPro" id="IPR002126">
    <property type="entry name" value="Cadherin-like_dom"/>
</dbReference>
<dbReference type="InterPro" id="IPR001343">
    <property type="entry name" value="Hemolysn_Ca-bd"/>
</dbReference>
<dbReference type="Gene3D" id="2.60.40.60">
    <property type="entry name" value="Cadherins"/>
    <property type="match status" value="2"/>
</dbReference>
<evidence type="ECO:0000256" key="2">
    <source>
        <dbReference type="ARBA" id="ARBA00022525"/>
    </source>
</evidence>
<feature type="domain" description="Cadherin" evidence="4">
    <location>
        <begin position="810"/>
        <end position="923"/>
    </location>
</feature>
<accession>A0ABS7VJ68</accession>
<dbReference type="PROSITE" id="PS50268">
    <property type="entry name" value="CADHERIN_2"/>
    <property type="match status" value="3"/>
</dbReference>
<dbReference type="Pfam" id="PF00353">
    <property type="entry name" value="HemolysinCabind"/>
    <property type="match status" value="8"/>
</dbReference>
<feature type="domain" description="Cadherin" evidence="4">
    <location>
        <begin position="933"/>
        <end position="1028"/>
    </location>
</feature>
<dbReference type="PRINTS" id="PR00313">
    <property type="entry name" value="CABNDNGRPT"/>
</dbReference>
<dbReference type="PROSITE" id="PS00330">
    <property type="entry name" value="HEMOLYSIN_CALCIUM"/>
    <property type="match status" value="11"/>
</dbReference>
<sequence>MSDASYELAQASDVTALADGTFAVTYVENTATSGSLKAKIFFADGRVKETIILYDSNKPLGPTAIQHLSGSDFAFSVIDGDATGPLHVGTFRDGQVDQWDMPTARAIHPEIVALNDGRFLVQWKTAIIGGPAQFAIYDPRTAAVNWTGDEIGQQYAGTKFGDQLHGGDGADTLYGAGGDDRLGGDGGNDTLYGGTGNDTLEGGDGNDLLVGGVGADSLDGGNDDDTVTYIAMTSGVIVDLSTNNNGGAAAGDFLVNIETVEGTNQADTLIGVKLANGNGVTLWGKGGNDHLIGKDGADHLDGGEGNDTLFGGLGSDTLDGGTDTDTVSYLGMTSGVTVDLSNSANNGGGAAGDILISIEAVQGTDSSDTLIGIDLGGGRGVALDGMGGSDSLAGAAGNDRLDGGEGNDTLNGGKGDDTMAGGAGNDVYYVDSAGDKVFELGNEGTDTVHSTVDFDITIWAIENVILEGTADLNIVGNHYDNILTGNAGNNRIVAAEGNDTVKGGDGNDTLIGGAGADLLDGEGGINRVSYATSSAGVMVNLGSGIGKYGDAEGDQLVNIQQLEGSNYADTFIASAAGSLISGLGGNDTITGAGGEDVLGGDEGDDVLDGGGAHDVLYGGAGNDIMTGGAGNDYLDGENGVDTAKFSGSYASYNIVENADGTFTVKGQDGEDTLKNIEFADFDGQIVRLAPGGANLAPIIDGLSNNVVDEDKAPQSVVGAFSAHDPEDGTTGLVYELKDANGQAADADGRFEVDASGNLKVAKELTGGPGDQTFQVTLKVSDQNGAAAYQTFTITVKDVVNGNHVPNQLELNNSTVVTINENAAFTGNLSAHDSDPGDTTFTWTFDNTVAGNANNLFEIVDDGNGHKQLKLKAPFDYEKLPAGQKYVMVYMKADDGHAGGISATQAFKINVADVNENINHAPTGITLSGASADEYAMAGQQVGTLSAIDADKDILSYALIDNAGGRFALSGNRILVADGFRLDYEQAHSHNVTVQVSDGKGGVANQTFAININDINPEFTSGTSGNDVFFGGASNDVLLGSAGHDRLFGGAGKDTLKGEAGNDTIGGGAGNDKLYGMKGSASRDAFVFDTKLTSKSVAAKNTDTIYDFGPKYDSIFLDDAAFTNKTIAKYLKGKKAGLDSPYKMKSSYFRVGDKALDKDDFLIAKKIKPTEYKLYWDADGSGSKAMLEIGTVKLQKGEGTTLTYKDFFFI</sequence>
<dbReference type="SMART" id="SM00112">
    <property type="entry name" value="CA"/>
    <property type="match status" value="3"/>
</dbReference>
<protein>
    <recommendedName>
        <fullName evidence="4">Cadherin domain-containing protein</fullName>
    </recommendedName>
</protein>
<dbReference type="InterPro" id="IPR011049">
    <property type="entry name" value="Serralysin-like_metalloprot_C"/>
</dbReference>
<dbReference type="SUPFAM" id="SSF51120">
    <property type="entry name" value="beta-Roll"/>
    <property type="match status" value="5"/>
</dbReference>
<dbReference type="CDD" id="cd11304">
    <property type="entry name" value="Cadherin_repeat"/>
    <property type="match status" value="2"/>
</dbReference>
<dbReference type="Proteomes" id="UP000704176">
    <property type="component" value="Unassembled WGS sequence"/>
</dbReference>
<proteinExistence type="predicted"/>
<name>A0ABS7VJ68_9HYPH</name>
<comment type="subcellular location">
    <subcellularLocation>
        <location evidence="1">Secreted</location>
    </subcellularLocation>
</comment>
<reference evidence="5 6" key="1">
    <citation type="submission" date="2021-09" db="EMBL/GenBank/DDBJ databases">
        <title>The complete genome sequence of a new microorganism.</title>
        <authorList>
            <person name="Zi Z."/>
        </authorList>
    </citation>
    <scope>NUCLEOTIDE SEQUENCE [LARGE SCALE GENOMIC DNA]</scope>
    <source>
        <strain evidence="5 6">WGZ8</strain>
    </source>
</reference>
<dbReference type="InterPro" id="IPR050557">
    <property type="entry name" value="RTX_toxin/Mannuronan_C5-epim"/>
</dbReference>
<dbReference type="PANTHER" id="PTHR38340">
    <property type="entry name" value="S-LAYER PROTEIN"/>
    <property type="match status" value="1"/>
</dbReference>
<evidence type="ECO:0000256" key="1">
    <source>
        <dbReference type="ARBA" id="ARBA00004613"/>
    </source>
</evidence>
<comment type="caution">
    <text evidence="5">The sequence shown here is derived from an EMBL/GenBank/DDBJ whole genome shotgun (WGS) entry which is preliminary data.</text>
</comment>
<feature type="domain" description="Cadherin" evidence="4">
    <location>
        <begin position="707"/>
        <end position="807"/>
    </location>
</feature>
<evidence type="ECO:0000256" key="3">
    <source>
        <dbReference type="SAM" id="MobiDB-lite"/>
    </source>
</evidence>
<dbReference type="RefSeq" id="WP_224311649.1">
    <property type="nucleotide sequence ID" value="NZ_JAIRBM010000003.1"/>
</dbReference>
<evidence type="ECO:0000313" key="6">
    <source>
        <dbReference type="Proteomes" id="UP000704176"/>
    </source>
</evidence>
<dbReference type="PANTHER" id="PTHR38340:SF1">
    <property type="entry name" value="S-LAYER PROTEIN"/>
    <property type="match status" value="1"/>
</dbReference>
<dbReference type="SUPFAM" id="SSF49313">
    <property type="entry name" value="Cadherin-like"/>
    <property type="match status" value="3"/>
</dbReference>
<dbReference type="InterPro" id="IPR015919">
    <property type="entry name" value="Cadherin-like_sf"/>
</dbReference>
<organism evidence="5 6">
    <name type="scientific">Microvirga puerhi</name>
    <dbReference type="NCBI Taxonomy" id="2876078"/>
    <lineage>
        <taxon>Bacteria</taxon>
        <taxon>Pseudomonadati</taxon>
        <taxon>Pseudomonadota</taxon>
        <taxon>Alphaproteobacteria</taxon>
        <taxon>Hyphomicrobiales</taxon>
        <taxon>Methylobacteriaceae</taxon>
        <taxon>Microvirga</taxon>
    </lineage>
</organism>
<keyword evidence="2" id="KW-0964">Secreted</keyword>
<dbReference type="EMBL" id="JAIRBM010000003">
    <property type="protein sequence ID" value="MBZ6075566.1"/>
    <property type="molecule type" value="Genomic_DNA"/>
</dbReference>
<feature type="region of interest" description="Disordered" evidence="3">
    <location>
        <begin position="394"/>
        <end position="417"/>
    </location>
</feature>
<evidence type="ECO:0000259" key="4">
    <source>
        <dbReference type="PROSITE" id="PS50268"/>
    </source>
</evidence>
<evidence type="ECO:0000313" key="5">
    <source>
        <dbReference type="EMBL" id="MBZ6075566.1"/>
    </source>
</evidence>
<keyword evidence="6" id="KW-1185">Reference proteome</keyword>